<evidence type="ECO:0000256" key="1">
    <source>
        <dbReference type="SAM" id="MobiDB-lite"/>
    </source>
</evidence>
<comment type="caution">
    <text evidence="2">The sequence shown here is derived from an EMBL/GenBank/DDBJ whole genome shotgun (WGS) entry which is preliminary data.</text>
</comment>
<name>A0AAV8UM90_9RHOD</name>
<dbReference type="Proteomes" id="UP001157974">
    <property type="component" value="Unassembled WGS sequence"/>
</dbReference>
<proteinExistence type="predicted"/>
<gene>
    <name evidence="2" type="ORF">NDN08_005973</name>
</gene>
<feature type="compositionally biased region" description="Basic and acidic residues" evidence="1">
    <location>
        <begin position="494"/>
        <end position="524"/>
    </location>
</feature>
<feature type="region of interest" description="Disordered" evidence="1">
    <location>
        <begin position="436"/>
        <end position="524"/>
    </location>
</feature>
<protein>
    <submittedName>
        <fullName evidence="2">Uncharacterized protein</fullName>
    </submittedName>
</protein>
<organism evidence="2 3">
    <name type="scientific">Rhodosorus marinus</name>
    <dbReference type="NCBI Taxonomy" id="101924"/>
    <lineage>
        <taxon>Eukaryota</taxon>
        <taxon>Rhodophyta</taxon>
        <taxon>Stylonematophyceae</taxon>
        <taxon>Stylonematales</taxon>
        <taxon>Stylonemataceae</taxon>
        <taxon>Rhodosorus</taxon>
    </lineage>
</organism>
<evidence type="ECO:0000313" key="2">
    <source>
        <dbReference type="EMBL" id="KAJ8902653.1"/>
    </source>
</evidence>
<accession>A0AAV8UM90</accession>
<keyword evidence="3" id="KW-1185">Reference proteome</keyword>
<feature type="compositionally biased region" description="Basic and acidic residues" evidence="1">
    <location>
        <begin position="471"/>
        <end position="486"/>
    </location>
</feature>
<feature type="compositionally biased region" description="Acidic residues" evidence="1">
    <location>
        <begin position="444"/>
        <end position="461"/>
    </location>
</feature>
<sequence>MEGGGGVPFVMGYSVPPGSTGRYENYGRGGGRGGSGRRVVYGGGAGGTGGAAGAAGAAGAGGTGGNRKFGLDKANNQHGKDSLNLEEAFSSGETAVSKRILELEVAAIESRKKAETEWQGEDLKVDDKLISGDALDQLSLYVFEKVSDAGDQLASNLLRLLSVCVFGSKGLLLVYLTCGMRMIERSGRTEEASMAVHRVLKMLKRLAKESNISKYDSGIGESEQDYRKALVFVQALVSQLRDIQDMLKEISMMRTQVLEADVVISFQGDVFAAISSEVEELGAQVKGRLDESWKSCIRCFDEHLINLGKPLWKLRTKQEDTTVDGSKQHIEVLNTARTSSQRINESMEAFLSLVKFSIACDVEPEGLKTVLSSIKEGPGGIGQLDSQATEESIGGGDHKASVRKNTTRRLRFEHPTGMSQGTSQRRHYRMKSSPDELLHLPSNLDDDDEVDVDVEGEDAGGNEDISPVKRQLTEELDKVALEDHSNGTESARSSVDKESAPNIAKREVRRDHIRSRSVEDIIPV</sequence>
<dbReference type="AlphaFoldDB" id="A0AAV8UM90"/>
<evidence type="ECO:0000313" key="3">
    <source>
        <dbReference type="Proteomes" id="UP001157974"/>
    </source>
</evidence>
<feature type="region of interest" description="Disordered" evidence="1">
    <location>
        <begin position="384"/>
        <end position="408"/>
    </location>
</feature>
<feature type="region of interest" description="Disordered" evidence="1">
    <location>
        <begin position="1"/>
        <end position="34"/>
    </location>
</feature>
<reference evidence="2 3" key="1">
    <citation type="journal article" date="2023" name="Nat. Commun.">
        <title>Origin of minicircular mitochondrial genomes in red algae.</title>
        <authorList>
            <person name="Lee Y."/>
            <person name="Cho C.H."/>
            <person name="Lee Y.M."/>
            <person name="Park S.I."/>
            <person name="Yang J.H."/>
            <person name="West J.A."/>
            <person name="Bhattacharya D."/>
            <person name="Yoon H.S."/>
        </authorList>
    </citation>
    <scope>NUCLEOTIDE SEQUENCE [LARGE SCALE GENOMIC DNA]</scope>
    <source>
        <strain evidence="2 3">CCMP1338</strain>
        <tissue evidence="2">Whole cell</tissue>
    </source>
</reference>
<dbReference type="EMBL" id="JAMWBK010000008">
    <property type="protein sequence ID" value="KAJ8902653.1"/>
    <property type="molecule type" value="Genomic_DNA"/>
</dbReference>